<comment type="caution">
    <text evidence="1">The sequence shown here is derived from an EMBL/GenBank/DDBJ whole genome shotgun (WGS) entry which is preliminary data.</text>
</comment>
<keyword evidence="2" id="KW-1185">Reference proteome</keyword>
<organism evidence="1 2">
    <name type="scientific">Rhizopus delemar</name>
    <dbReference type="NCBI Taxonomy" id="936053"/>
    <lineage>
        <taxon>Eukaryota</taxon>
        <taxon>Fungi</taxon>
        <taxon>Fungi incertae sedis</taxon>
        <taxon>Mucoromycota</taxon>
        <taxon>Mucoromycotina</taxon>
        <taxon>Mucoromycetes</taxon>
        <taxon>Mucorales</taxon>
        <taxon>Mucorineae</taxon>
        <taxon>Rhizopodaceae</taxon>
        <taxon>Rhizopus</taxon>
    </lineage>
</organism>
<accession>A0A9P6YUI2</accession>
<reference evidence="1 2" key="1">
    <citation type="journal article" date="2020" name="Microb. Genom.">
        <title>Genetic diversity of clinical and environmental Mucorales isolates obtained from an investigation of mucormycosis cases among solid organ transplant recipients.</title>
        <authorList>
            <person name="Nguyen M.H."/>
            <person name="Kaul D."/>
            <person name="Muto C."/>
            <person name="Cheng S.J."/>
            <person name="Richter R.A."/>
            <person name="Bruno V.M."/>
            <person name="Liu G."/>
            <person name="Beyhan S."/>
            <person name="Sundermann A.J."/>
            <person name="Mounaud S."/>
            <person name="Pasculle A.W."/>
            <person name="Nierman W.C."/>
            <person name="Driscoll E."/>
            <person name="Cumbie R."/>
            <person name="Clancy C.J."/>
            <person name="Dupont C.L."/>
        </authorList>
    </citation>
    <scope>NUCLEOTIDE SEQUENCE [LARGE SCALE GENOMIC DNA]</scope>
    <source>
        <strain evidence="1 2">GL24</strain>
    </source>
</reference>
<evidence type="ECO:0000313" key="1">
    <source>
        <dbReference type="EMBL" id="KAG1564206.1"/>
    </source>
</evidence>
<gene>
    <name evidence="1" type="ORF">G6F50_011248</name>
</gene>
<dbReference type="EMBL" id="JAANIU010002780">
    <property type="protein sequence ID" value="KAG1564206.1"/>
    <property type="molecule type" value="Genomic_DNA"/>
</dbReference>
<protein>
    <submittedName>
        <fullName evidence="1">Uncharacterized protein</fullName>
    </submittedName>
</protein>
<proteinExistence type="predicted"/>
<dbReference type="AlphaFoldDB" id="A0A9P6YUI2"/>
<sequence length="271" mass="31229">MKNNEYTVLKDISKCHTNQGLYQPVEKIDCDTSELPFIKLAIQKLCSLWHRNILKGDHNEDWHRVMAYGDLFDFNFCCQTGYETKREECRSLIVKSLKAVGLLNADTKNARLDFIFSHIGGFDDAFYCEDKPNKNTFRDAKKTKSLRVQALAYWISFLPYEECIRYITAITCQFNKLKLQITCTKIIAGVTLHSVLKEAGIPNTDQEGASVAEYLTTVISLVLSQNWETEDRKIRIMQKIDAAITDLTENSEYVAYSWEDIVYLQNEQTSV</sequence>
<name>A0A9P6YUI2_9FUNG</name>
<dbReference type="Proteomes" id="UP000740926">
    <property type="component" value="Unassembled WGS sequence"/>
</dbReference>
<evidence type="ECO:0000313" key="2">
    <source>
        <dbReference type="Proteomes" id="UP000740926"/>
    </source>
</evidence>